<keyword evidence="3 13" id="KW-0028">Amino-acid biosynthesis</keyword>
<feature type="binding site" evidence="13">
    <location>
        <begin position="89"/>
        <end position="91"/>
    </location>
    <ligand>
        <name>NAD(+)</name>
        <dbReference type="ChEBI" id="CHEBI:57540"/>
    </ligand>
</feature>
<feature type="binding site" evidence="13">
    <location>
        <begin position="8"/>
        <end position="13"/>
    </location>
    <ligand>
        <name>NAD(+)</name>
        <dbReference type="ChEBI" id="CHEBI:57540"/>
    </ligand>
</feature>
<evidence type="ECO:0000256" key="9">
    <source>
        <dbReference type="ARBA" id="ARBA00037922"/>
    </source>
</evidence>
<comment type="caution">
    <text evidence="13">Was originally thought to be a dihydrodipicolinate reductase (DHDPR), catalyzing the conversion of dihydrodipicolinate to tetrahydrodipicolinate. However, it was shown in E.coli that the substrate of the enzymatic reaction is not dihydrodipicolinate (DHDP) but in fact (2S,4S)-4-hydroxy-2,3,4,5-tetrahydrodipicolinic acid (HTPA), the product released by the DapA-catalyzed reaction.</text>
</comment>
<feature type="binding site" evidence="13">
    <location>
        <begin position="114"/>
        <end position="117"/>
    </location>
    <ligand>
        <name>NAD(+)</name>
        <dbReference type="ChEBI" id="CHEBI:57540"/>
    </ligand>
</feature>
<evidence type="ECO:0000256" key="3">
    <source>
        <dbReference type="ARBA" id="ARBA00022605"/>
    </source>
</evidence>
<keyword evidence="5 13" id="KW-0220">Diaminopimelate biosynthesis</keyword>
<dbReference type="UniPathway" id="UPA00034">
    <property type="reaction ID" value="UER00018"/>
</dbReference>
<evidence type="ECO:0000313" key="17">
    <source>
        <dbReference type="Proteomes" id="UP000006565"/>
    </source>
</evidence>
<dbReference type="PROSITE" id="PS01298">
    <property type="entry name" value="DAPB"/>
    <property type="match status" value="1"/>
</dbReference>
<evidence type="ECO:0000256" key="11">
    <source>
        <dbReference type="ARBA" id="ARBA00049080"/>
    </source>
</evidence>
<dbReference type="Gene3D" id="3.40.50.720">
    <property type="entry name" value="NAD(P)-binding Rossmann-like Domain"/>
    <property type="match status" value="1"/>
</dbReference>
<dbReference type="PIRSF" id="PIRSF000161">
    <property type="entry name" value="DHPR"/>
    <property type="match status" value="1"/>
</dbReference>
<dbReference type="GO" id="GO:0005737">
    <property type="term" value="C:cytoplasm"/>
    <property type="evidence" value="ECO:0007669"/>
    <property type="project" value="UniProtKB-SubCell"/>
</dbReference>
<evidence type="ECO:0000256" key="5">
    <source>
        <dbReference type="ARBA" id="ARBA00022915"/>
    </source>
</evidence>
<feature type="active site" description="Proton donor" evidence="13">
    <location>
        <position position="150"/>
    </location>
</feature>
<organism evidence="16 17">
    <name type="scientific">Methanolacinia petrolearia (strain DSM 11571 / OCM 486 / SEBR 4847)</name>
    <name type="common">Methanoplanus petrolearius</name>
    <dbReference type="NCBI Taxonomy" id="679926"/>
    <lineage>
        <taxon>Archaea</taxon>
        <taxon>Methanobacteriati</taxon>
        <taxon>Methanobacteriota</taxon>
        <taxon>Stenosarchaea group</taxon>
        <taxon>Methanomicrobia</taxon>
        <taxon>Methanomicrobiales</taxon>
        <taxon>Methanomicrobiaceae</taxon>
        <taxon>Methanolacinia</taxon>
    </lineage>
</organism>
<dbReference type="RefSeq" id="WP_013329225.1">
    <property type="nucleotide sequence ID" value="NC_014507.1"/>
</dbReference>
<dbReference type="GO" id="GO:0008839">
    <property type="term" value="F:4-hydroxy-tetrahydrodipicolinate reductase"/>
    <property type="evidence" value="ECO:0007669"/>
    <property type="project" value="UniProtKB-UniRule"/>
</dbReference>
<dbReference type="FunFam" id="3.30.360.10:FF:000004">
    <property type="entry name" value="4-hydroxy-tetrahydrodipicolinate reductase"/>
    <property type="match status" value="1"/>
</dbReference>
<keyword evidence="4 13" id="KW-0521">NADP</keyword>
<comment type="similarity">
    <text evidence="1 13">Belongs to the DapB family.</text>
</comment>
<evidence type="ECO:0000256" key="8">
    <source>
        <dbReference type="ARBA" id="ARBA00023154"/>
    </source>
</evidence>
<accession>E1RE85</accession>
<evidence type="ECO:0000256" key="13">
    <source>
        <dbReference type="HAMAP-Rule" id="MF_00102"/>
    </source>
</evidence>
<dbReference type="InterPro" id="IPR023940">
    <property type="entry name" value="DHDPR_bac"/>
</dbReference>
<evidence type="ECO:0000256" key="12">
    <source>
        <dbReference type="ARBA" id="ARBA00049396"/>
    </source>
</evidence>
<dbReference type="GO" id="GO:0050661">
    <property type="term" value="F:NADP binding"/>
    <property type="evidence" value="ECO:0007669"/>
    <property type="project" value="UniProtKB-UniRule"/>
</dbReference>
<dbReference type="GO" id="GO:0016726">
    <property type="term" value="F:oxidoreductase activity, acting on CH or CH2 groups, NAD or NADP as acceptor"/>
    <property type="evidence" value="ECO:0007669"/>
    <property type="project" value="UniProtKB-UniRule"/>
</dbReference>
<comment type="subcellular location">
    <subcellularLocation>
        <location evidence="13">Cytoplasm</location>
    </subcellularLocation>
</comment>
<dbReference type="eggNOG" id="arCOG04393">
    <property type="taxonomic scope" value="Archaea"/>
</dbReference>
<dbReference type="SUPFAM" id="SSF51735">
    <property type="entry name" value="NAD(P)-binding Rossmann-fold domains"/>
    <property type="match status" value="1"/>
</dbReference>
<sequence>MIKVAICGALGRMGQTIGKMVDESDDLELVGGVDVKAGSTFGVEVFPSTEIEKFLEEKKPDVIVDFTIASAAVGNIRAASKHKVALVVGTTGFTPEQRSEINSMIEGNVPAVISSNFSVGVNIFWKLVREAAKRLGDYDIEVIEAHHHFKKDAPSGTANTIIDIIKQEVGDREEMYGRKGMVGERGNEIGVHVIRGGDIVGDHSVLFAGNNEVIELSHRASDRAVFAHGVLRSIRWVYGKSPAVYSMNDVLNL</sequence>
<keyword evidence="8 13" id="KW-0457">Lysine biosynthesis</keyword>
<dbReference type="OrthoDB" id="195035at2157"/>
<keyword evidence="6 13" id="KW-0560">Oxidoreductase</keyword>
<dbReference type="STRING" id="679926.Mpet_1288"/>
<dbReference type="GO" id="GO:0009089">
    <property type="term" value="P:lysine biosynthetic process via diaminopimelate"/>
    <property type="evidence" value="ECO:0007669"/>
    <property type="project" value="UniProtKB-UniRule"/>
</dbReference>
<comment type="function">
    <text evidence="13">Catalyzes the conversion of 4-hydroxy-tetrahydrodipicolinate (HTPA) to tetrahydrodipicolinate.</text>
</comment>
<dbReference type="InterPro" id="IPR000846">
    <property type="entry name" value="DapB_N"/>
</dbReference>
<dbReference type="HAMAP" id="MF_00102">
    <property type="entry name" value="DapB"/>
    <property type="match status" value="1"/>
</dbReference>
<keyword evidence="17" id="KW-1185">Reference proteome</keyword>
<comment type="subunit">
    <text evidence="13">Homotetramer.</text>
</comment>
<dbReference type="HOGENOM" id="CLU_047479_2_1_2"/>
<dbReference type="AlphaFoldDB" id="E1RE85"/>
<reference evidence="16 17" key="1">
    <citation type="journal article" date="2010" name="Stand. Genomic Sci.">
        <title>Complete genome sequence of Methanoplanus petrolearius type strain (SEBR 4847).</title>
        <authorList>
            <person name="Brambilla E."/>
            <person name="Djao O.D."/>
            <person name="Daligault H."/>
            <person name="Lapidus A."/>
            <person name="Lucas S."/>
            <person name="Hammon N."/>
            <person name="Nolan M."/>
            <person name="Tice H."/>
            <person name="Cheng J.F."/>
            <person name="Han C."/>
            <person name="Tapia R."/>
            <person name="Goodwin L."/>
            <person name="Pitluck S."/>
            <person name="Liolios K."/>
            <person name="Ivanova N."/>
            <person name="Mavromatis K."/>
            <person name="Mikhailova N."/>
            <person name="Pati A."/>
            <person name="Chen A."/>
            <person name="Palaniappan K."/>
            <person name="Land M."/>
            <person name="Hauser L."/>
            <person name="Chang Y.J."/>
            <person name="Jeffries C.D."/>
            <person name="Rohde M."/>
            <person name="Spring S."/>
            <person name="Sikorski J."/>
            <person name="Goker M."/>
            <person name="Woyke T."/>
            <person name="Bristow J."/>
            <person name="Eisen J.A."/>
            <person name="Markowitz V."/>
            <person name="Hugenholtz P."/>
            <person name="Kyrpides N.C."/>
            <person name="Klenk H.P."/>
        </authorList>
    </citation>
    <scope>NUCLEOTIDE SEQUENCE [LARGE SCALE GENOMIC DNA]</scope>
    <source>
        <strain evidence="17">DSM 11571 / OCM 486 / SEBR 4847</strain>
    </source>
</reference>
<feature type="domain" description="Dihydrodipicolinate reductase N-terminal" evidence="14">
    <location>
        <begin position="2"/>
        <end position="117"/>
    </location>
</feature>
<evidence type="ECO:0000256" key="2">
    <source>
        <dbReference type="ARBA" id="ARBA00022490"/>
    </source>
</evidence>
<dbReference type="GeneID" id="9743754"/>
<feature type="binding site" evidence="13">
    <location>
        <position position="34"/>
    </location>
    <ligand>
        <name>NAD(+)</name>
        <dbReference type="ChEBI" id="CHEBI:57540"/>
    </ligand>
</feature>
<proteinExistence type="inferred from homology"/>
<evidence type="ECO:0000256" key="1">
    <source>
        <dbReference type="ARBA" id="ARBA00006642"/>
    </source>
</evidence>
<evidence type="ECO:0000256" key="7">
    <source>
        <dbReference type="ARBA" id="ARBA00023027"/>
    </source>
</evidence>
<dbReference type="InterPro" id="IPR022664">
    <property type="entry name" value="DapB_N_CS"/>
</dbReference>
<dbReference type="PANTHER" id="PTHR20836:SF0">
    <property type="entry name" value="4-HYDROXY-TETRAHYDRODIPICOLINATE REDUCTASE 1, CHLOROPLASTIC-RELATED"/>
    <property type="match status" value="1"/>
</dbReference>
<evidence type="ECO:0000256" key="10">
    <source>
        <dbReference type="ARBA" id="ARBA00038983"/>
    </source>
</evidence>
<dbReference type="GO" id="GO:0019877">
    <property type="term" value="P:diaminopimelate biosynthetic process"/>
    <property type="evidence" value="ECO:0007669"/>
    <property type="project" value="UniProtKB-UniRule"/>
</dbReference>
<dbReference type="SUPFAM" id="SSF55347">
    <property type="entry name" value="Glyceraldehyde-3-phosphate dehydrogenase-like, C-terminal domain"/>
    <property type="match status" value="1"/>
</dbReference>
<dbReference type="Proteomes" id="UP000006565">
    <property type="component" value="Chromosome"/>
</dbReference>
<dbReference type="InterPro" id="IPR022663">
    <property type="entry name" value="DapB_C"/>
</dbReference>
<comment type="catalytic activity">
    <reaction evidence="12 13">
        <text>(S)-2,3,4,5-tetrahydrodipicolinate + NAD(+) + H2O = (2S,4S)-4-hydroxy-2,3,4,5-tetrahydrodipicolinate + NADH + H(+)</text>
        <dbReference type="Rhea" id="RHEA:35323"/>
        <dbReference type="ChEBI" id="CHEBI:15377"/>
        <dbReference type="ChEBI" id="CHEBI:15378"/>
        <dbReference type="ChEBI" id="CHEBI:16845"/>
        <dbReference type="ChEBI" id="CHEBI:57540"/>
        <dbReference type="ChEBI" id="CHEBI:57945"/>
        <dbReference type="ChEBI" id="CHEBI:67139"/>
        <dbReference type="EC" id="1.17.1.8"/>
    </reaction>
</comment>
<feature type="binding site" evidence="13">
    <location>
        <begin position="156"/>
        <end position="157"/>
    </location>
    <ligand>
        <name>(S)-2,3,4,5-tetrahydrodipicolinate</name>
        <dbReference type="ChEBI" id="CHEBI:16845"/>
    </ligand>
</feature>
<dbReference type="GO" id="GO:0051287">
    <property type="term" value="F:NAD binding"/>
    <property type="evidence" value="ECO:0007669"/>
    <property type="project" value="UniProtKB-UniRule"/>
</dbReference>
<dbReference type="CDD" id="cd02274">
    <property type="entry name" value="DHDPR_N"/>
    <property type="match status" value="1"/>
</dbReference>
<protein>
    <recommendedName>
        <fullName evidence="10 13">4-hydroxy-tetrahydrodipicolinate reductase</fullName>
        <shortName evidence="13">HTPA reductase</shortName>
        <ecNumber evidence="10 13">1.17.1.8</ecNumber>
    </recommendedName>
</protein>
<dbReference type="KEGG" id="mpi:Mpet_1288"/>
<dbReference type="InterPro" id="IPR036291">
    <property type="entry name" value="NAD(P)-bd_dom_sf"/>
</dbReference>
<dbReference type="EMBL" id="CP002117">
    <property type="protein sequence ID" value="ADN36048.1"/>
    <property type="molecule type" value="Genomic_DNA"/>
</dbReference>
<evidence type="ECO:0000259" key="14">
    <source>
        <dbReference type="Pfam" id="PF01113"/>
    </source>
</evidence>
<dbReference type="PANTHER" id="PTHR20836">
    <property type="entry name" value="DIHYDRODIPICOLINATE REDUCTASE"/>
    <property type="match status" value="1"/>
</dbReference>
<evidence type="ECO:0000256" key="6">
    <source>
        <dbReference type="ARBA" id="ARBA00023002"/>
    </source>
</evidence>
<dbReference type="Gene3D" id="3.30.360.10">
    <property type="entry name" value="Dihydrodipicolinate Reductase, domain 2"/>
    <property type="match status" value="1"/>
</dbReference>
<gene>
    <name evidence="13" type="primary">dapB</name>
    <name evidence="16" type="ordered locus">Mpet_1288</name>
</gene>
<comment type="pathway">
    <text evidence="9 13">Amino-acid biosynthesis; L-lysine biosynthesis via DAP pathway; (S)-tetrahydrodipicolinate from L-aspartate: step 4/4.</text>
</comment>
<comment type="catalytic activity">
    <reaction evidence="11 13">
        <text>(S)-2,3,4,5-tetrahydrodipicolinate + NADP(+) + H2O = (2S,4S)-4-hydroxy-2,3,4,5-tetrahydrodipicolinate + NADPH + H(+)</text>
        <dbReference type="Rhea" id="RHEA:35331"/>
        <dbReference type="ChEBI" id="CHEBI:15377"/>
        <dbReference type="ChEBI" id="CHEBI:15378"/>
        <dbReference type="ChEBI" id="CHEBI:16845"/>
        <dbReference type="ChEBI" id="CHEBI:57783"/>
        <dbReference type="ChEBI" id="CHEBI:58349"/>
        <dbReference type="ChEBI" id="CHEBI:67139"/>
        <dbReference type="EC" id="1.17.1.8"/>
    </reaction>
</comment>
<feature type="binding site" evidence="13">
    <location>
        <position position="147"/>
    </location>
    <ligand>
        <name>(S)-2,3,4,5-tetrahydrodipicolinate</name>
        <dbReference type="ChEBI" id="CHEBI:16845"/>
    </ligand>
</feature>
<dbReference type="Pfam" id="PF05173">
    <property type="entry name" value="DapB_C"/>
    <property type="match status" value="1"/>
</dbReference>
<dbReference type="EC" id="1.17.1.8" evidence="10 13"/>
<feature type="domain" description="Dihydrodipicolinate reductase C-terminal" evidence="15">
    <location>
        <begin position="120"/>
        <end position="251"/>
    </location>
</feature>
<comment type="caution">
    <text evidence="13">Lacks conserved residue(s) required for the propagation of feature annotation.</text>
</comment>
<evidence type="ECO:0000256" key="4">
    <source>
        <dbReference type="ARBA" id="ARBA00022857"/>
    </source>
</evidence>
<evidence type="ECO:0000313" key="16">
    <source>
        <dbReference type="EMBL" id="ADN36048.1"/>
    </source>
</evidence>
<keyword evidence="2 13" id="KW-0963">Cytoplasm</keyword>
<dbReference type="Pfam" id="PF01113">
    <property type="entry name" value="DapB_N"/>
    <property type="match status" value="1"/>
</dbReference>
<name>E1RE85_METP4</name>
<feature type="active site" description="Proton donor/acceptor" evidence="13">
    <location>
        <position position="146"/>
    </location>
</feature>
<keyword evidence="7 13" id="KW-0520">NAD</keyword>
<evidence type="ECO:0000259" key="15">
    <source>
        <dbReference type="Pfam" id="PF05173"/>
    </source>
</evidence>
<dbReference type="NCBIfam" id="TIGR00036">
    <property type="entry name" value="dapB"/>
    <property type="match status" value="1"/>
</dbReference>